<dbReference type="Gene3D" id="3.30.530.20">
    <property type="match status" value="1"/>
</dbReference>
<dbReference type="RefSeq" id="WP_050054180.1">
    <property type="nucleotide sequence ID" value="NZ_CAQI01000032.1"/>
</dbReference>
<dbReference type="EMBL" id="CAQI01000032">
    <property type="protein sequence ID" value="CCQ45176.1"/>
    <property type="molecule type" value="Genomic_DNA"/>
</dbReference>
<organism evidence="1 2">
    <name type="scientific">Pseudarthrobacter siccitolerans</name>
    <dbReference type="NCBI Taxonomy" id="861266"/>
    <lineage>
        <taxon>Bacteria</taxon>
        <taxon>Bacillati</taxon>
        <taxon>Actinomycetota</taxon>
        <taxon>Actinomycetes</taxon>
        <taxon>Micrococcales</taxon>
        <taxon>Micrococcaceae</taxon>
        <taxon>Pseudarthrobacter</taxon>
    </lineage>
</organism>
<proteinExistence type="predicted"/>
<accession>A0A024H0B6</accession>
<reference evidence="2" key="1">
    <citation type="journal article" date="2014" name="Genome Announc.">
        <title>Genome Sequence of Arthrobacter siccitolerans 4J27, a Xeroprotectant-Producing Desiccation-Tolerant Microorganism.</title>
        <authorList>
            <person name="Manzanera M."/>
            <person name="Santa-Cruz-Calvo L."/>
            <person name="Vilchez J.I."/>
            <person name="Garcia-Fontana C."/>
            <person name="Silva-Castro G.A."/>
            <person name="Calvo C."/>
            <person name="Gonzalez-Lopez J."/>
        </authorList>
    </citation>
    <scope>NUCLEOTIDE SEQUENCE [LARGE SCALE GENOMIC DNA]</scope>
    <source>
        <strain evidence="2">4J27</strain>
    </source>
</reference>
<gene>
    <name evidence="1" type="ORF">ARTSIC4J27_1109</name>
</gene>
<dbReference type="InterPro" id="IPR023393">
    <property type="entry name" value="START-like_dom_sf"/>
</dbReference>
<name>A0A024H0B6_9MICC</name>
<evidence type="ECO:0000313" key="1">
    <source>
        <dbReference type="EMBL" id="CCQ45176.1"/>
    </source>
</evidence>
<evidence type="ECO:0000313" key="2">
    <source>
        <dbReference type="Proteomes" id="UP000035722"/>
    </source>
</evidence>
<dbReference type="InterPro" id="IPR019587">
    <property type="entry name" value="Polyketide_cyclase/dehydratase"/>
</dbReference>
<dbReference type="SUPFAM" id="SSF55961">
    <property type="entry name" value="Bet v1-like"/>
    <property type="match status" value="1"/>
</dbReference>
<sequence>MVNVQTEILINRPRAEVAEYAANPDNAPKWYVNIHKSQRLTPGPVGPGSKVAFTAKFLGRELNYTYEFVEYVPGEKLVMRTAQGPFPMQTSYTWTDAGGGTRMTLGNAGKPSGFSKLAGLFMAPMIRRETRKDLQKLKSILEAGR</sequence>
<dbReference type="CDD" id="cd08865">
    <property type="entry name" value="SRPBCC_10"/>
    <property type="match status" value="1"/>
</dbReference>
<dbReference type="AlphaFoldDB" id="A0A024H0B6"/>
<dbReference type="OrthoDB" id="2898773at2"/>
<comment type="caution">
    <text evidence="1">The sequence shown here is derived from an EMBL/GenBank/DDBJ whole genome shotgun (WGS) entry which is preliminary data.</text>
</comment>
<dbReference type="STRING" id="861266.ARTSIC4J27_1109"/>
<dbReference type="Proteomes" id="UP000035722">
    <property type="component" value="Unassembled WGS sequence"/>
</dbReference>
<protein>
    <submittedName>
        <fullName evidence="1">Polyketide cyclase / dehydrase and lipid transport family protein</fullName>
    </submittedName>
</protein>
<keyword evidence="2" id="KW-1185">Reference proteome</keyword>
<dbReference type="Pfam" id="PF10604">
    <property type="entry name" value="Polyketide_cyc2"/>
    <property type="match status" value="1"/>
</dbReference>